<dbReference type="Proteomes" id="UP000604083">
    <property type="component" value="Unassembled WGS sequence"/>
</dbReference>
<evidence type="ECO:0000313" key="1">
    <source>
        <dbReference type="EMBL" id="MBK1833288.1"/>
    </source>
</evidence>
<keyword evidence="2" id="KW-1185">Reference proteome</keyword>
<dbReference type="AlphaFoldDB" id="A0A934RM01"/>
<name>A0A934RM01_9BACT</name>
<accession>A0A934RM01</accession>
<dbReference type="EMBL" id="JAENIO010000007">
    <property type="protein sequence ID" value="MBK1833288.1"/>
    <property type="molecule type" value="Genomic_DNA"/>
</dbReference>
<reference evidence="1" key="1">
    <citation type="submission" date="2021-01" db="EMBL/GenBank/DDBJ databases">
        <title>Modified the classification status of verrucomicrobia.</title>
        <authorList>
            <person name="Feng X."/>
        </authorList>
    </citation>
    <scope>NUCLEOTIDE SEQUENCE</scope>
    <source>
        <strain evidence="1">KCTC 12986</strain>
    </source>
</reference>
<protein>
    <submittedName>
        <fullName evidence="1">Uncharacterized protein</fullName>
    </submittedName>
</protein>
<evidence type="ECO:0000313" key="2">
    <source>
        <dbReference type="Proteomes" id="UP000604083"/>
    </source>
</evidence>
<organism evidence="1 2">
    <name type="scientific">Roseibacillus ishigakijimensis</name>
    <dbReference type="NCBI Taxonomy" id="454146"/>
    <lineage>
        <taxon>Bacteria</taxon>
        <taxon>Pseudomonadati</taxon>
        <taxon>Verrucomicrobiota</taxon>
        <taxon>Verrucomicrobiia</taxon>
        <taxon>Verrucomicrobiales</taxon>
        <taxon>Verrucomicrobiaceae</taxon>
        <taxon>Roseibacillus</taxon>
    </lineage>
</organism>
<sequence>MKSESSSSRGKLEVFDSFEEAKAVEREEWMAMTGRDKMTLLESLRKQTYPHERGTAQGLQRVFAIVD</sequence>
<proteinExistence type="predicted"/>
<comment type="caution">
    <text evidence="1">The sequence shown here is derived from an EMBL/GenBank/DDBJ whole genome shotgun (WGS) entry which is preliminary data.</text>
</comment>
<gene>
    <name evidence="1" type="ORF">JIN78_04375</name>
</gene>
<dbReference type="RefSeq" id="WP_200390721.1">
    <property type="nucleotide sequence ID" value="NZ_JAENIO010000007.1"/>
</dbReference>